<dbReference type="STRING" id="4795.A0A225X2K2"/>
<organism evidence="1 2">
    <name type="scientific">Phytophthora megakarya</name>
    <dbReference type="NCBI Taxonomy" id="4795"/>
    <lineage>
        <taxon>Eukaryota</taxon>
        <taxon>Sar</taxon>
        <taxon>Stramenopiles</taxon>
        <taxon>Oomycota</taxon>
        <taxon>Peronosporomycetes</taxon>
        <taxon>Peronosporales</taxon>
        <taxon>Peronosporaceae</taxon>
        <taxon>Phytophthora</taxon>
    </lineage>
</organism>
<accession>A0A225X2K2</accession>
<dbReference type="EMBL" id="NBNE01000065">
    <property type="protein sequence ID" value="OWZ23420.1"/>
    <property type="molecule type" value="Genomic_DNA"/>
</dbReference>
<protein>
    <submittedName>
        <fullName evidence="1">Uncharacterized protein</fullName>
    </submittedName>
</protein>
<comment type="caution">
    <text evidence="1">The sequence shown here is derived from an EMBL/GenBank/DDBJ whole genome shotgun (WGS) entry which is preliminary data.</text>
</comment>
<name>A0A225X2K2_9STRA</name>
<dbReference type="AlphaFoldDB" id="A0A225X2K2"/>
<reference evidence="2" key="1">
    <citation type="submission" date="2017-03" db="EMBL/GenBank/DDBJ databases">
        <title>Phytopthora megakarya and P. palmivora, two closely related causual agents of cacao black pod achieved similar genome size and gene model numbers by different mechanisms.</title>
        <authorList>
            <person name="Ali S."/>
            <person name="Shao J."/>
            <person name="Larry D.J."/>
            <person name="Kronmiller B."/>
            <person name="Shen D."/>
            <person name="Strem M.D."/>
            <person name="Melnick R.L."/>
            <person name="Guiltinan M.J."/>
            <person name="Tyler B.M."/>
            <person name="Meinhardt L.W."/>
            <person name="Bailey B.A."/>
        </authorList>
    </citation>
    <scope>NUCLEOTIDE SEQUENCE [LARGE SCALE GENOMIC DNA]</scope>
    <source>
        <strain evidence="2">zdho120</strain>
    </source>
</reference>
<sequence length="113" mass="12504">MTHSELKILPLVKQDMNAIYADDAAVTSPNLPPSDLNFDLELSFCEEFEGTITMENTPRNIKRLKPNPGSESNLDARLTSSSLEFLLDGVLSDEDLLLEIPSSDPDAELLCEH</sequence>
<dbReference type="Proteomes" id="UP000198211">
    <property type="component" value="Unassembled WGS sequence"/>
</dbReference>
<evidence type="ECO:0000313" key="2">
    <source>
        <dbReference type="Proteomes" id="UP000198211"/>
    </source>
</evidence>
<proteinExistence type="predicted"/>
<evidence type="ECO:0000313" key="1">
    <source>
        <dbReference type="EMBL" id="OWZ23420.1"/>
    </source>
</evidence>
<keyword evidence="2" id="KW-1185">Reference proteome</keyword>
<gene>
    <name evidence="1" type="ORF">PHMEG_0001691</name>
</gene>